<comment type="catalytic activity">
    <reaction evidence="1">
        <text>Hydrolysis of DNA containing ring-opened 7-methylguanine residues, releasing 2,6-diamino-4-hydroxy-5-(N-methyl)formamidopyrimidine.</text>
        <dbReference type="EC" id="3.2.2.23"/>
    </reaction>
</comment>
<dbReference type="PROSITE" id="PS51068">
    <property type="entry name" value="FPG_CAT"/>
    <property type="match status" value="1"/>
</dbReference>
<dbReference type="PANTHER" id="PTHR22993:SF9">
    <property type="entry name" value="FORMAMIDOPYRIMIDINE-DNA GLYCOSYLASE"/>
    <property type="match status" value="1"/>
</dbReference>
<dbReference type="Gene3D" id="3.20.190.10">
    <property type="entry name" value="MutM-like, N-terminal"/>
    <property type="match status" value="1"/>
</dbReference>
<keyword evidence="14 18" id="KW-0326">Glycosidase</keyword>
<dbReference type="CDD" id="cd08966">
    <property type="entry name" value="EcFpg-like_N"/>
    <property type="match status" value="1"/>
</dbReference>
<keyword evidence="8 18" id="KW-0378">Hydrolase</keyword>
<evidence type="ECO:0000256" key="10">
    <source>
        <dbReference type="ARBA" id="ARBA00023125"/>
    </source>
</evidence>
<evidence type="ECO:0000256" key="3">
    <source>
        <dbReference type="ARBA" id="ARBA00009409"/>
    </source>
</evidence>
<organism evidence="18">
    <name type="scientific">hydrothermal vent metagenome</name>
    <dbReference type="NCBI Taxonomy" id="652676"/>
    <lineage>
        <taxon>unclassified sequences</taxon>
        <taxon>metagenomes</taxon>
        <taxon>ecological metagenomes</taxon>
    </lineage>
</organism>
<dbReference type="EC" id="3.2.2.23" evidence="18"/>
<evidence type="ECO:0000256" key="13">
    <source>
        <dbReference type="ARBA" id="ARBA00023268"/>
    </source>
</evidence>
<dbReference type="Pfam" id="PF06831">
    <property type="entry name" value="H2TH"/>
    <property type="match status" value="1"/>
</dbReference>
<comment type="similarity">
    <text evidence="3">Belongs to the FPG family.</text>
</comment>
<dbReference type="FunFam" id="3.20.190.10:FF:000001">
    <property type="entry name" value="Formamidopyrimidine-DNA glycosylase"/>
    <property type="match status" value="1"/>
</dbReference>
<dbReference type="FunFam" id="1.10.8.50:FF:000003">
    <property type="entry name" value="Formamidopyrimidine-DNA glycosylase"/>
    <property type="match status" value="1"/>
</dbReference>
<keyword evidence="13" id="KW-0511">Multifunctional enzyme</keyword>
<dbReference type="InterPro" id="IPR000214">
    <property type="entry name" value="Znf_DNA_glyclase/AP_lyase"/>
</dbReference>
<comment type="cofactor">
    <cofactor evidence="2">
        <name>Zn(2+)</name>
        <dbReference type="ChEBI" id="CHEBI:29105"/>
    </cofactor>
</comment>
<dbReference type="InterPro" id="IPR010979">
    <property type="entry name" value="Ribosomal_uS13-like_H2TH"/>
</dbReference>
<dbReference type="Gene3D" id="1.10.8.50">
    <property type="match status" value="1"/>
</dbReference>
<dbReference type="GO" id="GO:0006284">
    <property type="term" value="P:base-excision repair"/>
    <property type="evidence" value="ECO:0007669"/>
    <property type="project" value="InterPro"/>
</dbReference>
<gene>
    <name evidence="18" type="ORF">MNBD_GAMMA18-357</name>
</gene>
<reference evidence="18" key="1">
    <citation type="submission" date="2018-06" db="EMBL/GenBank/DDBJ databases">
        <authorList>
            <person name="Zhirakovskaya E."/>
        </authorList>
    </citation>
    <scope>NUCLEOTIDE SEQUENCE</scope>
</reference>
<evidence type="ECO:0000313" key="18">
    <source>
        <dbReference type="EMBL" id="VAW86691.1"/>
    </source>
</evidence>
<proteinExistence type="inferred from homology"/>
<dbReference type="SUPFAM" id="SSF57716">
    <property type="entry name" value="Glucocorticoid receptor-like (DNA-binding domain)"/>
    <property type="match status" value="1"/>
</dbReference>
<name>A0A3B0Z586_9ZZZZ</name>
<feature type="domain" description="FPG-type" evidence="16">
    <location>
        <begin position="237"/>
        <end position="271"/>
    </location>
</feature>
<keyword evidence="5" id="KW-0479">Metal-binding</keyword>
<evidence type="ECO:0000256" key="2">
    <source>
        <dbReference type="ARBA" id="ARBA00001947"/>
    </source>
</evidence>
<dbReference type="InterPro" id="IPR015886">
    <property type="entry name" value="H2TH_FPG"/>
</dbReference>
<evidence type="ECO:0000256" key="8">
    <source>
        <dbReference type="ARBA" id="ARBA00022801"/>
    </source>
</evidence>
<evidence type="ECO:0000256" key="9">
    <source>
        <dbReference type="ARBA" id="ARBA00022833"/>
    </source>
</evidence>
<keyword evidence="12" id="KW-0456">Lyase</keyword>
<dbReference type="InterPro" id="IPR012319">
    <property type="entry name" value="FPG_cat"/>
</dbReference>
<feature type="domain" description="Formamidopyrimidine-DNA glycosylase catalytic" evidence="17">
    <location>
        <begin position="2"/>
        <end position="113"/>
    </location>
</feature>
<evidence type="ECO:0000256" key="5">
    <source>
        <dbReference type="ARBA" id="ARBA00022723"/>
    </source>
</evidence>
<comment type="subunit">
    <text evidence="4">Monomer.</text>
</comment>
<dbReference type="SMART" id="SM00898">
    <property type="entry name" value="Fapy_DNA_glyco"/>
    <property type="match status" value="1"/>
</dbReference>
<dbReference type="AlphaFoldDB" id="A0A3B0Z586"/>
<dbReference type="GO" id="GO:0140078">
    <property type="term" value="F:class I DNA-(apurinic or apyrimidinic site) endonuclease activity"/>
    <property type="evidence" value="ECO:0007669"/>
    <property type="project" value="UniProtKB-EC"/>
</dbReference>
<evidence type="ECO:0000259" key="17">
    <source>
        <dbReference type="PROSITE" id="PS51068"/>
    </source>
</evidence>
<accession>A0A3B0Z586</accession>
<sequence length="276" mass="31308">MPELPEVETVRRGITPHLEGQTVKQVIIRHPTLRWPIPTELTQILPGKTLHSIERRAKYLLLNFPHGTLILHLGMSGTLRILPTQTSAEKHDHFDLVMENGQCLRLNDPRRFGAVLWSEQPTPQHPLLKSLGLEPLSEDFNSNHLHQASRKRKIAIKPFLMDNKVVVGVGNIYANESLFLCGIDPRQKASSITKAECQQLVEIIKKVLSEAIKQGGTTLKDFTQSDGKPGYFQQQLRVYGRREEPCFHCNTPIKQITQGQRSSFFCPQCQCSSTYL</sequence>
<dbReference type="InterPro" id="IPR010663">
    <property type="entry name" value="Znf_FPG/IleRS"/>
</dbReference>
<dbReference type="SUPFAM" id="SSF46946">
    <property type="entry name" value="S13-like H2TH domain"/>
    <property type="match status" value="1"/>
</dbReference>
<dbReference type="NCBIfam" id="NF002211">
    <property type="entry name" value="PRK01103.1"/>
    <property type="match status" value="1"/>
</dbReference>
<keyword evidence="9" id="KW-0862">Zinc</keyword>
<evidence type="ECO:0000256" key="15">
    <source>
        <dbReference type="ARBA" id="ARBA00044632"/>
    </source>
</evidence>
<evidence type="ECO:0000256" key="11">
    <source>
        <dbReference type="ARBA" id="ARBA00023204"/>
    </source>
</evidence>
<dbReference type="PROSITE" id="PS51066">
    <property type="entry name" value="ZF_FPG_2"/>
    <property type="match status" value="1"/>
</dbReference>
<dbReference type="SUPFAM" id="SSF81624">
    <property type="entry name" value="N-terminal domain of MutM-like DNA repair proteins"/>
    <property type="match status" value="1"/>
</dbReference>
<evidence type="ECO:0000256" key="14">
    <source>
        <dbReference type="ARBA" id="ARBA00023295"/>
    </source>
</evidence>
<comment type="catalytic activity">
    <reaction evidence="15">
        <text>2'-deoxyribonucleotide-(2'-deoxyribose 5'-phosphate)-2'-deoxyribonucleotide-DNA = a 3'-end 2'-deoxyribonucleotide-(2,3-dehydro-2,3-deoxyribose 5'-phosphate)-DNA + a 5'-end 5'-phospho-2'-deoxyribonucleoside-DNA + H(+)</text>
        <dbReference type="Rhea" id="RHEA:66592"/>
        <dbReference type="Rhea" id="RHEA-COMP:13180"/>
        <dbReference type="Rhea" id="RHEA-COMP:16897"/>
        <dbReference type="Rhea" id="RHEA-COMP:17067"/>
        <dbReference type="ChEBI" id="CHEBI:15378"/>
        <dbReference type="ChEBI" id="CHEBI:136412"/>
        <dbReference type="ChEBI" id="CHEBI:157695"/>
        <dbReference type="ChEBI" id="CHEBI:167181"/>
        <dbReference type="EC" id="4.2.99.18"/>
    </reaction>
</comment>
<evidence type="ECO:0000256" key="12">
    <source>
        <dbReference type="ARBA" id="ARBA00023239"/>
    </source>
</evidence>
<keyword evidence="11" id="KW-0234">DNA repair</keyword>
<dbReference type="GO" id="GO:0003684">
    <property type="term" value="F:damaged DNA binding"/>
    <property type="evidence" value="ECO:0007669"/>
    <property type="project" value="InterPro"/>
</dbReference>
<keyword evidence="10" id="KW-0238">DNA-binding</keyword>
<evidence type="ECO:0000259" key="16">
    <source>
        <dbReference type="PROSITE" id="PS51066"/>
    </source>
</evidence>
<dbReference type="InterPro" id="IPR015887">
    <property type="entry name" value="DNA_glyclase_Znf_dom_DNA_BS"/>
</dbReference>
<dbReference type="PANTHER" id="PTHR22993">
    <property type="entry name" value="FORMAMIDOPYRIMIDINE-DNA GLYCOSYLASE"/>
    <property type="match status" value="1"/>
</dbReference>
<dbReference type="PROSITE" id="PS01242">
    <property type="entry name" value="ZF_FPG_1"/>
    <property type="match status" value="1"/>
</dbReference>
<dbReference type="SMART" id="SM01232">
    <property type="entry name" value="H2TH"/>
    <property type="match status" value="1"/>
</dbReference>
<dbReference type="NCBIfam" id="TIGR00577">
    <property type="entry name" value="fpg"/>
    <property type="match status" value="1"/>
</dbReference>
<dbReference type="GO" id="GO:0008270">
    <property type="term" value="F:zinc ion binding"/>
    <property type="evidence" value="ECO:0007669"/>
    <property type="project" value="UniProtKB-KW"/>
</dbReference>
<evidence type="ECO:0000256" key="1">
    <source>
        <dbReference type="ARBA" id="ARBA00001668"/>
    </source>
</evidence>
<dbReference type="GO" id="GO:0034039">
    <property type="term" value="F:8-oxo-7,8-dihydroguanine DNA N-glycosylase activity"/>
    <property type="evidence" value="ECO:0007669"/>
    <property type="project" value="TreeGrafter"/>
</dbReference>
<keyword evidence="7" id="KW-0863">Zinc-finger</keyword>
<keyword evidence="6" id="KW-0227">DNA damage</keyword>
<dbReference type="InterPro" id="IPR020629">
    <property type="entry name" value="FPG_Glyclase"/>
</dbReference>
<evidence type="ECO:0000256" key="7">
    <source>
        <dbReference type="ARBA" id="ARBA00022771"/>
    </source>
</evidence>
<protein>
    <submittedName>
        <fullName evidence="18">Formamidopyrimidine-DNA glycosylase</fullName>
        <ecNumber evidence="18">3.2.2.23</ecNumber>
    </submittedName>
</protein>
<dbReference type="InterPro" id="IPR035937">
    <property type="entry name" value="FPG_N"/>
</dbReference>
<dbReference type="Pfam" id="PF01149">
    <property type="entry name" value="Fapy_DNA_glyco"/>
    <property type="match status" value="1"/>
</dbReference>
<dbReference type="Pfam" id="PF06827">
    <property type="entry name" value="zf-FPG_IleRS"/>
    <property type="match status" value="1"/>
</dbReference>
<evidence type="ECO:0000256" key="4">
    <source>
        <dbReference type="ARBA" id="ARBA00011245"/>
    </source>
</evidence>
<evidence type="ECO:0000256" key="6">
    <source>
        <dbReference type="ARBA" id="ARBA00022763"/>
    </source>
</evidence>
<dbReference type="EMBL" id="UOFP01000152">
    <property type="protein sequence ID" value="VAW86691.1"/>
    <property type="molecule type" value="Genomic_DNA"/>
</dbReference>
<dbReference type="HAMAP" id="MF_00103">
    <property type="entry name" value="Fapy_DNA_glycosyl"/>
    <property type="match status" value="1"/>
</dbReference>